<dbReference type="Proteomes" id="UP000076078">
    <property type="component" value="Unassembled WGS sequence"/>
</dbReference>
<keyword evidence="3" id="KW-1185">Reference proteome</keyword>
<keyword evidence="1" id="KW-0472">Membrane</keyword>
<dbReference type="EMBL" id="LODT01000029">
    <property type="protein sequence ID" value="KYQ92562.1"/>
    <property type="molecule type" value="Genomic_DNA"/>
</dbReference>
<dbReference type="AlphaFoldDB" id="A0A151ZF11"/>
<evidence type="ECO:0000313" key="2">
    <source>
        <dbReference type="EMBL" id="KYQ92562.1"/>
    </source>
</evidence>
<evidence type="ECO:0000256" key="1">
    <source>
        <dbReference type="SAM" id="Phobius"/>
    </source>
</evidence>
<evidence type="ECO:0000313" key="3">
    <source>
        <dbReference type="Proteomes" id="UP000076078"/>
    </source>
</evidence>
<name>A0A151ZF11_TIELA</name>
<protein>
    <submittedName>
        <fullName evidence="2">Uncharacterized protein</fullName>
    </submittedName>
</protein>
<accession>A0A151ZF11</accession>
<dbReference type="InParanoid" id="A0A151ZF11"/>
<comment type="caution">
    <text evidence="2">The sequence shown here is derived from an EMBL/GenBank/DDBJ whole genome shotgun (WGS) entry which is preliminary data.</text>
</comment>
<proteinExistence type="predicted"/>
<keyword evidence="1" id="KW-1133">Transmembrane helix</keyword>
<sequence>MITLIPVPLYYVILSVLLLNVIQILYILVRPRQLKKVNKINDLIDNFNYFGLDYNSAKTYLNTIKHPITTFKFFSQQILLGYSDGSVGAFTFQNGEWSQSMSPINKVRGIICKIVNVRDRVYISYKNIVYNYSNSEQIYNGNDMNIIDMITSDNSILILTKDMSNSAMYELNPLPKPNNNNVCLKPKLDSRGISNGIQVDFEKIIETPKYYIIGTNQGLVIFKEKLDMNTIIVKVSNSNDKDLHKFRVSSMKIVGGDQLWVNYYYNKTSIISIFDVNTTSLIHSQKLPNSKKVTNFSLYDGKLFAHCTSSILVYSPLEFNLIRNIPLGNEYLFSEVAYGSFWLFGKNEFIEIPGIISPPQSPSTKKEMHKSRNLSKDKSTVDFNMKTVPTGLDLSTLKTYKHSMKFSCKNKPIILEEIINALKIRDIDHIVASEYIKLLSLTVVNQEDTLLDFSNISSEFVNSLYNHLFVQKSQKILVNLLKFIYQYSKISNISSSMKLQSLQNANIYDPTIIMYTILISNNLSTDINNNLSGYKTLNMSSTKLSYEPTKNINNTNNNPQKQNVHLTLNIAKVINIKKSMKDDQYLKKILVKFTYLRINNIKIHPNIFNHIEQFSMETDQNQNAISLEMVIHCQDPLILVNVTTGITEAFSKTSSFAINKIETKFTLNLMEQNCTIPYLNFYSSSTIDNHFYIYVVNKKITKILVKTITKLLKKNKLLTITNK</sequence>
<organism evidence="2 3">
    <name type="scientific">Tieghemostelium lacteum</name>
    <name type="common">Slime mold</name>
    <name type="synonym">Dictyostelium lacteum</name>
    <dbReference type="NCBI Taxonomy" id="361077"/>
    <lineage>
        <taxon>Eukaryota</taxon>
        <taxon>Amoebozoa</taxon>
        <taxon>Evosea</taxon>
        <taxon>Eumycetozoa</taxon>
        <taxon>Dictyostelia</taxon>
        <taxon>Dictyosteliales</taxon>
        <taxon>Raperosteliaceae</taxon>
        <taxon>Tieghemostelium</taxon>
    </lineage>
</organism>
<feature type="transmembrane region" description="Helical" evidence="1">
    <location>
        <begin position="12"/>
        <end position="29"/>
    </location>
</feature>
<gene>
    <name evidence="2" type="ORF">DLAC_06552</name>
</gene>
<dbReference type="SUPFAM" id="SSF50978">
    <property type="entry name" value="WD40 repeat-like"/>
    <property type="match status" value="1"/>
</dbReference>
<dbReference type="InterPro" id="IPR036322">
    <property type="entry name" value="WD40_repeat_dom_sf"/>
</dbReference>
<reference evidence="2 3" key="1">
    <citation type="submission" date="2015-12" db="EMBL/GenBank/DDBJ databases">
        <title>Dictyostelia acquired genes for synthesis and detection of signals that induce cell-type specialization by lateral gene transfer from prokaryotes.</title>
        <authorList>
            <person name="Gloeckner G."/>
            <person name="Schaap P."/>
        </authorList>
    </citation>
    <scope>NUCLEOTIDE SEQUENCE [LARGE SCALE GENOMIC DNA]</scope>
    <source>
        <strain evidence="2 3">TK</strain>
    </source>
</reference>
<keyword evidence="1" id="KW-0812">Transmembrane</keyword>